<dbReference type="CDD" id="cd07516">
    <property type="entry name" value="HAD_Pase"/>
    <property type="match status" value="1"/>
</dbReference>
<dbReference type="PROSITE" id="PS01229">
    <property type="entry name" value="COF_2"/>
    <property type="match status" value="1"/>
</dbReference>
<dbReference type="eggNOG" id="COG0561">
    <property type="taxonomic scope" value="Bacteria"/>
</dbReference>
<dbReference type="GO" id="GO:0016791">
    <property type="term" value="F:phosphatase activity"/>
    <property type="evidence" value="ECO:0007669"/>
    <property type="project" value="TreeGrafter"/>
</dbReference>
<dbReference type="EMBL" id="JMTB01000102">
    <property type="protein sequence ID" value="KFC02593.1"/>
    <property type="molecule type" value="Genomic_DNA"/>
</dbReference>
<dbReference type="Pfam" id="PF08282">
    <property type="entry name" value="Hydrolase_3"/>
    <property type="match status" value="1"/>
</dbReference>
<dbReference type="Gene3D" id="3.40.50.1000">
    <property type="entry name" value="HAD superfamily/HAD-like"/>
    <property type="match status" value="1"/>
</dbReference>
<proteinExistence type="predicted"/>
<organism evidence="4 5">
    <name type="scientific">Trabulsiella guamensis ATCC 49490</name>
    <dbReference type="NCBI Taxonomy" id="1005994"/>
    <lineage>
        <taxon>Bacteria</taxon>
        <taxon>Pseudomonadati</taxon>
        <taxon>Pseudomonadota</taxon>
        <taxon>Gammaproteobacteria</taxon>
        <taxon>Enterobacterales</taxon>
        <taxon>Enterobacteriaceae</taxon>
        <taxon>Trabulsiella</taxon>
    </lineage>
</organism>
<comment type="caution">
    <text evidence="4">The sequence shown here is derived from an EMBL/GenBank/DDBJ whole genome shotgun (WGS) entry which is preliminary data.</text>
</comment>
<dbReference type="SFLD" id="SFLDG01140">
    <property type="entry name" value="C2.B:_Phosphomannomutase_and_P"/>
    <property type="match status" value="1"/>
</dbReference>
<dbReference type="Proteomes" id="UP000028630">
    <property type="component" value="Unassembled WGS sequence"/>
</dbReference>
<dbReference type="InterPro" id="IPR023214">
    <property type="entry name" value="HAD_sf"/>
</dbReference>
<dbReference type="Gene3D" id="3.30.1240.10">
    <property type="match status" value="1"/>
</dbReference>
<dbReference type="PANTHER" id="PTHR10000">
    <property type="entry name" value="PHOSPHOSERINE PHOSPHATASE"/>
    <property type="match status" value="1"/>
</dbReference>
<dbReference type="PANTHER" id="PTHR10000:SF58">
    <property type="entry name" value="PYRIDOXAL PHOSPHATE PHOSPHATASE YBHA"/>
    <property type="match status" value="1"/>
</dbReference>
<dbReference type="NCBIfam" id="TIGR00099">
    <property type="entry name" value="Cof-subfamily"/>
    <property type="match status" value="1"/>
</dbReference>
<dbReference type="EC" id="3.-.-.-" evidence="4"/>
<evidence type="ECO:0000256" key="3">
    <source>
        <dbReference type="ARBA" id="ARBA00022842"/>
    </source>
</evidence>
<dbReference type="InterPro" id="IPR036412">
    <property type="entry name" value="HAD-like_sf"/>
</dbReference>
<dbReference type="RefSeq" id="WP_038159754.1">
    <property type="nucleotide sequence ID" value="NZ_JMTB01000102.1"/>
</dbReference>
<dbReference type="NCBIfam" id="NF007821">
    <property type="entry name" value="PRK10530.1"/>
    <property type="match status" value="1"/>
</dbReference>
<dbReference type="PROSITE" id="PS01228">
    <property type="entry name" value="COF_1"/>
    <property type="match status" value="1"/>
</dbReference>
<protein>
    <submittedName>
        <fullName evidence="4">Putative phosphatase</fullName>
        <ecNumber evidence="4">3.-.-.-</ecNumber>
    </submittedName>
</protein>
<name>A0A084ZX98_9ENTR</name>
<dbReference type="AlphaFoldDB" id="A0A084ZX98"/>
<dbReference type="SFLD" id="SFLDS00003">
    <property type="entry name" value="Haloacid_Dehalogenase"/>
    <property type="match status" value="1"/>
</dbReference>
<dbReference type="SUPFAM" id="SSF56784">
    <property type="entry name" value="HAD-like"/>
    <property type="match status" value="1"/>
</dbReference>
<keyword evidence="3" id="KW-0460">Magnesium</keyword>
<evidence type="ECO:0000313" key="4">
    <source>
        <dbReference type="EMBL" id="KFC02593.1"/>
    </source>
</evidence>
<dbReference type="GO" id="GO:0000287">
    <property type="term" value="F:magnesium ion binding"/>
    <property type="evidence" value="ECO:0007669"/>
    <property type="project" value="TreeGrafter"/>
</dbReference>
<gene>
    <name evidence="4" type="ORF">GTGU_03459</name>
</gene>
<evidence type="ECO:0000256" key="2">
    <source>
        <dbReference type="ARBA" id="ARBA00022801"/>
    </source>
</evidence>
<dbReference type="GO" id="GO:0005829">
    <property type="term" value="C:cytosol"/>
    <property type="evidence" value="ECO:0007669"/>
    <property type="project" value="TreeGrafter"/>
</dbReference>
<evidence type="ECO:0000256" key="1">
    <source>
        <dbReference type="ARBA" id="ARBA00022723"/>
    </source>
</evidence>
<reference evidence="5" key="1">
    <citation type="submission" date="2014-05" db="EMBL/GenBank/DDBJ databases">
        <title>ATOL: Assembling a taxonomically balanced genome-scale reconstruction of the evolutionary history of the Enterobacteriaceae.</title>
        <authorList>
            <person name="Plunkett G. III"/>
            <person name="Neeno-Eckwall E.C."/>
            <person name="Glasner J.D."/>
            <person name="Perna N.T."/>
        </authorList>
    </citation>
    <scope>NUCLEOTIDE SEQUENCE [LARGE SCALE GENOMIC DNA]</scope>
    <source>
        <strain evidence="5">ATCC 49490</strain>
    </source>
</reference>
<dbReference type="InterPro" id="IPR000150">
    <property type="entry name" value="Cof"/>
</dbReference>
<dbReference type="InterPro" id="IPR006379">
    <property type="entry name" value="HAD-SF_hydro_IIB"/>
</dbReference>
<dbReference type="OrthoDB" id="9781413at2"/>
<keyword evidence="5" id="KW-1185">Reference proteome</keyword>
<sequence>MTSRVIALDLDGTLLTPQKTLLPSSVEALKRAREAGFQLLIVTGRHHVAIHPFYQALALDTPAICCNGTYLYDYHAKKVLEADPMPVEKALKVIDLLNEHSIHGLMYVDDAMLYERPTGHVVRTSAWAQTLPPEQRPVFTQVPSLAQAAQDVNAVWKFALTDEDMPKLRGFVSHVETSLALECEWSWHDQVDVARQGNSKGYRLKRWVESQGLSMKDVVAFGDNYNDISMLEAAGTGVAMGNADDAVKARADVVIGDNTTDSIASYIYHHLL</sequence>
<keyword evidence="2 4" id="KW-0378">Hydrolase</keyword>
<evidence type="ECO:0000313" key="5">
    <source>
        <dbReference type="Proteomes" id="UP000028630"/>
    </source>
</evidence>
<keyword evidence="1" id="KW-0479">Metal-binding</keyword>
<dbReference type="NCBIfam" id="TIGR01484">
    <property type="entry name" value="HAD-SF-IIB"/>
    <property type="match status" value="1"/>
</dbReference>
<accession>A0A084ZX98</accession>